<gene>
    <name evidence="1" type="ORF">GT664_09935</name>
</gene>
<dbReference type="RefSeq" id="WP_161129163.1">
    <property type="nucleotide sequence ID" value="NZ_WWTM01000027.1"/>
</dbReference>
<dbReference type="Proteomes" id="UP000604383">
    <property type="component" value="Unassembled WGS sequence"/>
</dbReference>
<dbReference type="EMBL" id="WWTN01000014">
    <property type="protein sequence ID" value="MZH56066.1"/>
    <property type="molecule type" value="Genomic_DNA"/>
</dbReference>
<name>A0AB36B5K7_CLOIN</name>
<proteinExistence type="predicted"/>
<keyword evidence="1" id="KW-0255">Endonuclease</keyword>
<organism evidence="1 2">
    <name type="scientific">Clostridium innocuum</name>
    <dbReference type="NCBI Taxonomy" id="1522"/>
    <lineage>
        <taxon>Bacteria</taxon>
        <taxon>Bacillati</taxon>
        <taxon>Bacillota</taxon>
        <taxon>Clostridia</taxon>
        <taxon>Eubacteriales</taxon>
        <taxon>Clostridiaceae</taxon>
        <taxon>Clostridium</taxon>
    </lineage>
</organism>
<keyword evidence="1" id="KW-0540">Nuclease</keyword>
<evidence type="ECO:0000313" key="1">
    <source>
        <dbReference type="EMBL" id="MZH56066.1"/>
    </source>
</evidence>
<accession>A0AB36B5K7</accession>
<protein>
    <submittedName>
        <fullName evidence="1">LlaJI family restriction endonuclease</fullName>
    </submittedName>
</protein>
<dbReference type="InterPro" id="IPR018579">
    <property type="entry name" value="Restrct_endonuc_II_LlaJI"/>
</dbReference>
<comment type="caution">
    <text evidence="1">The sequence shown here is derived from an EMBL/GenBank/DDBJ whole genome shotgun (WGS) entry which is preliminary data.</text>
</comment>
<dbReference type="AlphaFoldDB" id="A0AB36B5K7"/>
<keyword evidence="1" id="KW-0378">Hydrolase</keyword>
<sequence>MNIQILKELKPYSLFELENMFNVDEDEVRNILKSLSLMNIVKKLSKDTSKVELEELLDIESLEELNVQMESDMYVFKYVGILMVGEICLILYPKYSDRYLSDETNNFKMLKQIISVIRKYQSKEQKIGLGEGIDLSNFNLLSITLELLNSYYEHGLYQNDRQIIENNGDGEILWEKTINENTAYFSNGVPIYLDTFTINQESNEQDFFRRLHAFIITEACNRLKDILGILDIECLNLTSEKIESFGSMEFIVYRLNQELSNQFITHKQNILKLMKRYIEEDSSKNVSDTISFVGTNSFNLVWEDVCSVVMDDCINKSIKELGLSYSKNKKQSALVADVIAKPMWKHNESGKVHKAIKTLVPDIITIKGNQLSIYDAKYYKIKLDDKEVKSQPGVGDITKQYLYELAFKEFAQENELSINANAFLMPTDGDKEIRLGTASMEIFHTLGDINLHDIEVVLMPCEKMYKMYLNY</sequence>
<dbReference type="Pfam" id="PF09563">
    <property type="entry name" value="RE_LlaJI"/>
    <property type="match status" value="1"/>
</dbReference>
<evidence type="ECO:0000313" key="2">
    <source>
        <dbReference type="Proteomes" id="UP000604383"/>
    </source>
</evidence>
<dbReference type="GO" id="GO:0004519">
    <property type="term" value="F:endonuclease activity"/>
    <property type="evidence" value="ECO:0007669"/>
    <property type="project" value="UniProtKB-KW"/>
</dbReference>
<reference evidence="1" key="1">
    <citation type="journal article" date="2019" name="Nat. Med.">
        <title>A library of human gut bacterial isolates paired with longitudinal multiomics data enables mechanistic microbiome research.</title>
        <authorList>
            <person name="Poyet M."/>
            <person name="Groussin M."/>
            <person name="Gibbons S.M."/>
            <person name="Avila-Pacheco J."/>
            <person name="Jiang X."/>
            <person name="Kearney S.M."/>
            <person name="Perrotta A.R."/>
            <person name="Berdy B."/>
            <person name="Zhao S."/>
            <person name="Lieberman T.D."/>
            <person name="Swanson P.K."/>
            <person name="Smith M."/>
            <person name="Roesemann S."/>
            <person name="Alexander J.E."/>
            <person name="Rich S.A."/>
            <person name="Livny J."/>
            <person name="Vlamakis H."/>
            <person name="Clish C."/>
            <person name="Bullock K."/>
            <person name="Deik A."/>
            <person name="Scott J."/>
            <person name="Pierce K.A."/>
            <person name="Xavier R.J."/>
            <person name="Alm E.J."/>
        </authorList>
    </citation>
    <scope>NUCLEOTIDE SEQUENCE</scope>
    <source>
        <strain evidence="1">BIOML-A12</strain>
    </source>
</reference>